<dbReference type="AlphaFoldDB" id="A0A0U3DJU4"/>
<dbReference type="EMBL" id="CP011266">
    <property type="protein sequence ID" value="ALT68262.1"/>
    <property type="molecule type" value="Genomic_DNA"/>
</dbReference>
<reference evidence="1 2" key="1">
    <citation type="submission" date="2015-04" db="EMBL/GenBank/DDBJ databases">
        <title>The complete genome sequence of the rumen methanogen Methanobrevibacter millerae SM9.</title>
        <authorList>
            <person name="Leahy S.C."/>
            <person name="Kelly W.J."/>
            <person name="Pacheco D.M."/>
            <person name="Li D."/>
            <person name="Altermann E."/>
            <person name="Attwood G.T."/>
        </authorList>
    </citation>
    <scope>NUCLEOTIDE SEQUENCE [LARGE SCALE GENOMIC DNA]</scope>
    <source>
        <strain evidence="1 2">SM9</strain>
    </source>
</reference>
<gene>
    <name evidence="1" type="ORF">sm9_0460</name>
</gene>
<dbReference type="KEGG" id="mmil:sm9_0460"/>
<dbReference type="PATRIC" id="fig|230361.4.peg.474"/>
<evidence type="ECO:0000313" key="2">
    <source>
        <dbReference type="Proteomes" id="UP000067738"/>
    </source>
</evidence>
<protein>
    <submittedName>
        <fullName evidence="1">Uncharacterized protein</fullName>
    </submittedName>
</protein>
<proteinExistence type="predicted"/>
<accession>A0A0U3DJU4</accession>
<organism evidence="1 2">
    <name type="scientific">Methanobrevibacter millerae</name>
    <dbReference type="NCBI Taxonomy" id="230361"/>
    <lineage>
        <taxon>Archaea</taxon>
        <taxon>Methanobacteriati</taxon>
        <taxon>Methanobacteriota</taxon>
        <taxon>Methanomada group</taxon>
        <taxon>Methanobacteria</taxon>
        <taxon>Methanobacteriales</taxon>
        <taxon>Methanobacteriaceae</taxon>
        <taxon>Methanobrevibacter</taxon>
    </lineage>
</organism>
<sequence>MCYNNEFIKEIEINNYDDLVKSIQGKSKKCDNLRDKFIF</sequence>
<keyword evidence="2" id="KW-1185">Reference proteome</keyword>
<evidence type="ECO:0000313" key="1">
    <source>
        <dbReference type="EMBL" id="ALT68262.1"/>
    </source>
</evidence>
<dbReference type="Proteomes" id="UP000067738">
    <property type="component" value="Chromosome"/>
</dbReference>
<name>A0A0U3DJU4_9EURY</name>